<comment type="caution">
    <text evidence="1">The sequence shown here is derived from an EMBL/GenBank/DDBJ whole genome shotgun (WGS) entry which is preliminary data.</text>
</comment>
<accession>A0ABS8ZRJ5</accession>
<proteinExistence type="predicted"/>
<keyword evidence="2" id="KW-1185">Reference proteome</keyword>
<evidence type="ECO:0000313" key="2">
    <source>
        <dbReference type="Proteomes" id="UP001521150"/>
    </source>
</evidence>
<reference evidence="1 2" key="1">
    <citation type="submission" date="2021-12" db="EMBL/GenBank/DDBJ databases">
        <title>Genome sequence of Kibdelosporangium philippinense ATCC 49844.</title>
        <authorList>
            <person name="Fedorov E.A."/>
            <person name="Omeragic M."/>
            <person name="Shalygina K.F."/>
            <person name="Maclea K.S."/>
        </authorList>
    </citation>
    <scope>NUCLEOTIDE SEQUENCE [LARGE SCALE GENOMIC DNA]</scope>
    <source>
        <strain evidence="1 2">ATCC 49844</strain>
    </source>
</reference>
<sequence length="217" mass="23692">MALLRGIGGIDLYQRHPGPLGFAKPYPLADTRQLLDGDSAPGAFSLGHDALTDLVVHISGEPRLLSAAFLQQPPCGGGLLGLQPFPQTLLPFAVTVQPRTRHPYTIGRSRDIDDATVDPEKPVYWFLLRCFGRVNAGVQDPDSVLTEQIRFTDCRLGTQLGEMPWISHHSHITQPPGCGPDRHHAHAACSTQLPGQATGVKRLARLRTEHHRGCLDL</sequence>
<dbReference type="EMBL" id="JAJVCN010000004">
    <property type="protein sequence ID" value="MCE7010369.1"/>
    <property type="molecule type" value="Genomic_DNA"/>
</dbReference>
<organism evidence="1 2">
    <name type="scientific">Kibdelosporangium philippinense</name>
    <dbReference type="NCBI Taxonomy" id="211113"/>
    <lineage>
        <taxon>Bacteria</taxon>
        <taxon>Bacillati</taxon>
        <taxon>Actinomycetota</taxon>
        <taxon>Actinomycetes</taxon>
        <taxon>Pseudonocardiales</taxon>
        <taxon>Pseudonocardiaceae</taxon>
        <taxon>Kibdelosporangium</taxon>
    </lineage>
</organism>
<gene>
    <name evidence="1" type="ORF">LWC34_47335</name>
</gene>
<protein>
    <submittedName>
        <fullName evidence="1">Uncharacterized protein</fullName>
    </submittedName>
</protein>
<name>A0ABS8ZRJ5_9PSEU</name>
<dbReference type="Proteomes" id="UP001521150">
    <property type="component" value="Unassembled WGS sequence"/>
</dbReference>
<evidence type="ECO:0000313" key="1">
    <source>
        <dbReference type="EMBL" id="MCE7010369.1"/>
    </source>
</evidence>